<dbReference type="Gene3D" id="3.40.50.2000">
    <property type="entry name" value="Glycogen Phosphorylase B"/>
    <property type="match status" value="2"/>
</dbReference>
<evidence type="ECO:0000259" key="1">
    <source>
        <dbReference type="Pfam" id="PF00534"/>
    </source>
</evidence>
<dbReference type="SUPFAM" id="SSF53756">
    <property type="entry name" value="UDP-Glycosyltransferase/glycogen phosphorylase"/>
    <property type="match status" value="1"/>
</dbReference>
<evidence type="ECO:0000313" key="3">
    <source>
        <dbReference type="Proteomes" id="UP001212337"/>
    </source>
</evidence>
<protein>
    <submittedName>
        <fullName evidence="2">Glycosyltransferase family 4 protein</fullName>
    </submittedName>
</protein>
<keyword evidence="3" id="KW-1185">Reference proteome</keyword>
<dbReference type="PANTHER" id="PTHR45947:SF3">
    <property type="entry name" value="SULFOQUINOVOSYL TRANSFERASE SQD2"/>
    <property type="match status" value="1"/>
</dbReference>
<feature type="domain" description="Glycosyl transferase family 1" evidence="1">
    <location>
        <begin position="170"/>
        <end position="317"/>
    </location>
</feature>
<dbReference type="CDD" id="cd03801">
    <property type="entry name" value="GT4_PimA-like"/>
    <property type="match status" value="1"/>
</dbReference>
<dbReference type="PANTHER" id="PTHR45947">
    <property type="entry name" value="SULFOQUINOVOSYL TRANSFERASE SQD2"/>
    <property type="match status" value="1"/>
</dbReference>
<dbReference type="EMBL" id="JAQJVI010000047">
    <property type="protein sequence ID" value="MDA7024458.1"/>
    <property type="molecule type" value="Genomic_DNA"/>
</dbReference>
<comment type="caution">
    <text evidence="2">The sequence shown here is derived from an EMBL/GenBank/DDBJ whole genome shotgun (WGS) entry which is preliminary data.</text>
</comment>
<accession>A0ABT4WX25</accession>
<organism evidence="2 3">
    <name type="scientific">Pseudomonas fragi</name>
    <dbReference type="NCBI Taxonomy" id="296"/>
    <lineage>
        <taxon>Bacteria</taxon>
        <taxon>Pseudomonadati</taxon>
        <taxon>Pseudomonadota</taxon>
        <taxon>Gammaproteobacteria</taxon>
        <taxon>Pseudomonadales</taxon>
        <taxon>Pseudomonadaceae</taxon>
        <taxon>Pseudomonas</taxon>
    </lineage>
</organism>
<dbReference type="InterPro" id="IPR050194">
    <property type="entry name" value="Glycosyltransferase_grp1"/>
</dbReference>
<proteinExistence type="predicted"/>
<dbReference type="RefSeq" id="WP_095026007.1">
    <property type="nucleotide sequence ID" value="NZ_JAQJVI010000047.1"/>
</dbReference>
<dbReference type="InterPro" id="IPR001296">
    <property type="entry name" value="Glyco_trans_1"/>
</dbReference>
<dbReference type="Pfam" id="PF00534">
    <property type="entry name" value="Glycos_transf_1"/>
    <property type="match status" value="1"/>
</dbReference>
<gene>
    <name evidence="2" type="ORF">PI499_21575</name>
</gene>
<sequence>MTTLKILLLTTDPSSGKGGIATSVANCAAILKNKNIPFEVITSHSPSASKAKNTFIFLKALLKVVLSNPQKNIYYLHVGPKGSLIRKTILSLVIKIKDGKTYTHYHSPAFLDYLHNKGFWKLTLATLSKCSYKNLALNNYWKNIYETHLKQQFSVLPNPLGASSATTTERQSNPKEKIMAICAARLVEDKNIQELILLTELNKNITLTIIGGGNYEDTLHQLANKSTARDRITFTGWLSNQETKSRLSEADIFILPSKYDSFGMVYIEALSEGIPVIAPSIPAVIDTLQGLKGVAHASSATEINNAIDSVINTPASKIKESVKEKYGEEIYLETLLEITKQP</sequence>
<dbReference type="Proteomes" id="UP001212337">
    <property type="component" value="Unassembled WGS sequence"/>
</dbReference>
<evidence type="ECO:0000313" key="2">
    <source>
        <dbReference type="EMBL" id="MDA7024458.1"/>
    </source>
</evidence>
<name>A0ABT4WX25_PSEFR</name>
<reference evidence="2 3" key="1">
    <citation type="submission" date="2023-01" db="EMBL/GenBank/DDBJ databases">
        <title>Effects of deletion of Siderophore biosynthase gene in Pseudomonas fragi on quorum sensing and spoliage ability.</title>
        <authorList>
            <person name="Cui F."/>
            <person name="Wang D."/>
            <person name="Liu J."/>
            <person name="Wang Q."/>
            <person name="Li T."/>
            <person name="Li J."/>
        </authorList>
    </citation>
    <scope>NUCLEOTIDE SEQUENCE [LARGE SCALE GENOMIC DNA]</scope>
    <source>
        <strain evidence="2 3">MS-10</strain>
    </source>
</reference>